<feature type="transmembrane region" description="Helical" evidence="1">
    <location>
        <begin position="49"/>
        <end position="68"/>
    </location>
</feature>
<gene>
    <name evidence="2" type="ordered locus">Weevi_1240</name>
</gene>
<dbReference type="STRING" id="865938.Weevi_1240"/>
<keyword evidence="3" id="KW-1185">Reference proteome</keyword>
<dbReference type="AlphaFoldDB" id="F0P332"/>
<dbReference type="HOGENOM" id="CLU_1539410_0_0_10"/>
<dbReference type="RefSeq" id="WP_013598334.1">
    <property type="nucleotide sequence ID" value="NC_015144.1"/>
</dbReference>
<dbReference type="EMBL" id="CP002455">
    <property type="protein sequence ID" value="ADX67944.1"/>
    <property type="molecule type" value="Genomic_DNA"/>
</dbReference>
<protein>
    <submittedName>
        <fullName evidence="2">Uncharacterized protein</fullName>
    </submittedName>
</protein>
<name>F0P332_WEEVC</name>
<reference evidence="3" key="2">
    <citation type="journal article" date="2011" name="Stand. Genomic Sci.">
        <title>Complete genome sequence of Weeksella virosa type strain (9751T).</title>
        <authorList>
            <person name="Lang E."/>
            <person name="Teshima H."/>
            <person name="Lucas S."/>
            <person name="Lapidus A."/>
            <person name="Hammon N."/>
            <person name="Deshpande S."/>
            <person name="Nolan M."/>
            <person name="Cheng J."/>
            <person name="Pitluck S."/>
            <person name="Liolios K."/>
            <person name="Pagani I."/>
            <person name="Mikhailova N."/>
            <person name="Ivanova N."/>
            <person name="Mavromatis K."/>
            <person name="Pati A."/>
            <person name="Tapia R."/>
            <person name="Han C."/>
            <person name="Goodwin L."/>
            <person name="Chen A."/>
            <person name="Palaniappan K."/>
            <person name="Land M."/>
            <person name="Hauser L."/>
            <person name="Chang Y."/>
            <person name="Jeffries C."/>
            <person name="Brambilla E."/>
            <person name="Kopitz M."/>
            <person name="Rohde M."/>
            <person name="Goker M."/>
            <person name="Tindall B."/>
            <person name="Detter J."/>
            <person name="Woyke T."/>
            <person name="Bristow J."/>
            <person name="Eisen J."/>
            <person name="Markowitz V."/>
            <person name="Hugenholtz P."/>
            <person name="Klenk H."/>
            <person name="Kyrpides N."/>
        </authorList>
    </citation>
    <scope>NUCLEOTIDE SEQUENCE [LARGE SCALE GENOMIC DNA]</scope>
    <source>
        <strain evidence="3">ATCC 43766 / DSM 16922 / JCM 21250 / NBRC 16016 / NCTC 11634 / CL345/78</strain>
    </source>
</reference>
<keyword evidence="1" id="KW-0472">Membrane</keyword>
<dbReference type="OrthoDB" id="1446720at2"/>
<keyword evidence="1" id="KW-0812">Transmembrane</keyword>
<sequence>MLQQNKTLKTVIIIACSFFIVWFLLYFLVGENFSYSFTNTNLRLVFPKWVVFMAAVSLYLIVIIQINLKKKWHFSNIIKFIVAIFLGMIPFLLYGIFSVTPCPFWMKKSENIQTLYISKINQEQVIILQKNTCIDTQEIRIDTVKITPFLGFLESTTPISKQEIEQRYWQEVKK</sequence>
<evidence type="ECO:0000313" key="2">
    <source>
        <dbReference type="EMBL" id="ADX67944.1"/>
    </source>
</evidence>
<dbReference type="eggNOG" id="ENOG50345X3">
    <property type="taxonomic scope" value="Bacteria"/>
</dbReference>
<accession>F0P332</accession>
<evidence type="ECO:0000256" key="1">
    <source>
        <dbReference type="SAM" id="Phobius"/>
    </source>
</evidence>
<dbReference type="KEGG" id="wvi:Weevi_1240"/>
<keyword evidence="1" id="KW-1133">Transmembrane helix</keyword>
<feature type="transmembrane region" description="Helical" evidence="1">
    <location>
        <begin position="80"/>
        <end position="97"/>
    </location>
</feature>
<evidence type="ECO:0000313" key="3">
    <source>
        <dbReference type="Proteomes" id="UP000008641"/>
    </source>
</evidence>
<dbReference type="Proteomes" id="UP000008641">
    <property type="component" value="Chromosome"/>
</dbReference>
<feature type="transmembrane region" description="Helical" evidence="1">
    <location>
        <begin position="12"/>
        <end position="29"/>
    </location>
</feature>
<reference evidence="2 3" key="1">
    <citation type="journal article" date="2011" name="Stand. Genomic Sci.">
        <title>Complete genome sequence of Weeksella virosa type strain (9751).</title>
        <authorList>
            <person name="Lang E."/>
            <person name="Teshima H."/>
            <person name="Lucas S."/>
            <person name="Lapidus A."/>
            <person name="Hammon N."/>
            <person name="Deshpande S."/>
            <person name="Nolan M."/>
            <person name="Cheng J.F."/>
            <person name="Pitluck S."/>
            <person name="Liolios K."/>
            <person name="Pagani I."/>
            <person name="Mikhailova N."/>
            <person name="Ivanova N."/>
            <person name="Mavromatis K."/>
            <person name="Pati A."/>
            <person name="Tapia R."/>
            <person name="Han C."/>
            <person name="Goodwin L."/>
            <person name="Chen A."/>
            <person name="Palaniappan K."/>
            <person name="Land M."/>
            <person name="Hauser L."/>
            <person name="Chang Y.J."/>
            <person name="Jeffries C.D."/>
            <person name="Brambilla E.M."/>
            <person name="Kopitz M."/>
            <person name="Rohde M."/>
            <person name="Goker M."/>
            <person name="Tindall B.J."/>
            <person name="Detter J.C."/>
            <person name="Woyke T."/>
            <person name="Bristow J."/>
            <person name="Eisen J.A."/>
            <person name="Markowitz V."/>
            <person name="Hugenholtz P."/>
            <person name="Klenk H.P."/>
            <person name="Kyrpides N.C."/>
        </authorList>
    </citation>
    <scope>NUCLEOTIDE SEQUENCE [LARGE SCALE GENOMIC DNA]</scope>
    <source>
        <strain evidence="3">ATCC 43766 / DSM 16922 / JCM 21250 / NBRC 16016 / NCTC 11634 / CL345/78</strain>
    </source>
</reference>
<organism evidence="2 3">
    <name type="scientific">Weeksella virosa (strain ATCC 43766 / DSM 16922 / JCM 21250 / CCUG 30538 / CDC 9751 / IAM 14551 / NBRC 16016 / NCTC 11634 / CL345/78)</name>
    <dbReference type="NCBI Taxonomy" id="865938"/>
    <lineage>
        <taxon>Bacteria</taxon>
        <taxon>Pseudomonadati</taxon>
        <taxon>Bacteroidota</taxon>
        <taxon>Flavobacteriia</taxon>
        <taxon>Flavobacteriales</taxon>
        <taxon>Weeksellaceae</taxon>
        <taxon>Weeksella</taxon>
    </lineage>
</organism>
<proteinExistence type="predicted"/>